<dbReference type="InterPro" id="IPR016024">
    <property type="entry name" value="ARM-type_fold"/>
</dbReference>
<comment type="subcellular location">
    <subcellularLocation>
        <location evidence="1">Nucleus</location>
    </subcellularLocation>
</comment>
<evidence type="ECO:0000313" key="7">
    <source>
        <dbReference type="Proteomes" id="UP000794436"/>
    </source>
</evidence>
<accession>A0A8K1C675</accession>
<reference evidence="6" key="1">
    <citation type="submission" date="2019-03" db="EMBL/GenBank/DDBJ databases">
        <title>Long read genome sequence of the mycoparasitic Pythium oligandrum ATCC 38472 isolated from sugarbeet rhizosphere.</title>
        <authorList>
            <person name="Gaulin E."/>
        </authorList>
    </citation>
    <scope>NUCLEOTIDE SEQUENCE</scope>
    <source>
        <strain evidence="6">ATCC 38472_TT</strain>
    </source>
</reference>
<evidence type="ECO:0000256" key="4">
    <source>
        <dbReference type="ARBA" id="ARBA00023242"/>
    </source>
</evidence>
<feature type="domain" description="Importin N-terminal" evidence="5">
    <location>
        <begin position="28"/>
        <end position="101"/>
    </location>
</feature>
<dbReference type="EMBL" id="SPLM01000144">
    <property type="protein sequence ID" value="TMW57336.1"/>
    <property type="molecule type" value="Genomic_DNA"/>
</dbReference>
<keyword evidence="4" id="KW-0539">Nucleus</keyword>
<dbReference type="Proteomes" id="UP000794436">
    <property type="component" value="Unassembled WGS sequence"/>
</dbReference>
<dbReference type="GO" id="GO:0031267">
    <property type="term" value="F:small GTPase binding"/>
    <property type="evidence" value="ECO:0007669"/>
    <property type="project" value="InterPro"/>
</dbReference>
<dbReference type="Gene3D" id="1.25.10.10">
    <property type="entry name" value="Leucine-rich Repeat Variant"/>
    <property type="match status" value="1"/>
</dbReference>
<proteinExistence type="inferred from homology"/>
<dbReference type="PANTHER" id="PTHR12363:SF33">
    <property type="entry name" value="IMPORTIN-13"/>
    <property type="match status" value="1"/>
</dbReference>
<organism evidence="6 7">
    <name type="scientific">Pythium oligandrum</name>
    <name type="common">Mycoparasitic fungus</name>
    <dbReference type="NCBI Taxonomy" id="41045"/>
    <lineage>
        <taxon>Eukaryota</taxon>
        <taxon>Sar</taxon>
        <taxon>Stramenopiles</taxon>
        <taxon>Oomycota</taxon>
        <taxon>Peronosporomycetes</taxon>
        <taxon>Pythiales</taxon>
        <taxon>Pythiaceae</taxon>
        <taxon>Pythium</taxon>
    </lineage>
</organism>
<protein>
    <recommendedName>
        <fullName evidence="5">Importin N-terminal domain-containing protein</fullName>
    </recommendedName>
</protein>
<dbReference type="PANTHER" id="PTHR12363">
    <property type="entry name" value="TRANSPORTIN 3 AND IMPORTIN 13"/>
    <property type="match status" value="1"/>
</dbReference>
<keyword evidence="7" id="KW-1185">Reference proteome</keyword>
<dbReference type="InterPro" id="IPR011989">
    <property type="entry name" value="ARM-like"/>
</dbReference>
<dbReference type="GO" id="GO:0005737">
    <property type="term" value="C:cytoplasm"/>
    <property type="evidence" value="ECO:0007669"/>
    <property type="project" value="TreeGrafter"/>
</dbReference>
<dbReference type="InterPro" id="IPR051345">
    <property type="entry name" value="Importin_beta-like_NTR"/>
</dbReference>
<dbReference type="SUPFAM" id="SSF48371">
    <property type="entry name" value="ARM repeat"/>
    <property type="match status" value="1"/>
</dbReference>
<evidence type="ECO:0000256" key="3">
    <source>
        <dbReference type="ARBA" id="ARBA00022448"/>
    </source>
</evidence>
<dbReference type="GO" id="GO:0005634">
    <property type="term" value="C:nucleus"/>
    <property type="evidence" value="ECO:0007669"/>
    <property type="project" value="UniProtKB-SubCell"/>
</dbReference>
<evidence type="ECO:0000256" key="2">
    <source>
        <dbReference type="ARBA" id="ARBA00007991"/>
    </source>
</evidence>
<evidence type="ECO:0000259" key="5">
    <source>
        <dbReference type="SMART" id="SM00913"/>
    </source>
</evidence>
<evidence type="ECO:0000256" key="1">
    <source>
        <dbReference type="ARBA" id="ARBA00004123"/>
    </source>
</evidence>
<sequence>MEPLMDHFVASARVLFEGRPGSEEQREANQWLLSFQASDEAWHVALLVLQQSIQSLKAAWLPPVLVVTMQLLRSKVTRSWCSITREQRTAVRTTLLEWLHHSSHAEANAIPPASTRLGCVIVAGMVVKARKENEWATWKQDLHRSVTSSSSLMMLLEILGAIPHQLQGSDKDVERLANAFQADSVADVVNSAHQALTLLLKDKDERVGDCALRCLESWSIGSIASCPDFGISMAHLLDSGLLCLLFDVAMQSNSETLVLASAEILADTFTYTPTETSVIAPATSKSVVYATSRLHAAHDSINADSTPNHARGLQGIRCRSISRVVSAIALHHAVVVFSKDANDIYSSLASNASQMQTTSLSWMFLQLMLACTSFPEPDVAQPTLEFWFFLLDRSIQQGAPYRLLQDAIPMDSLLSVLGNLVNALIQQCRYPDYFVATQQLESDDSTVEAVTELRREVADTLLSLFSKWPGSAGGEGSAACVKGLVEMMHSSSDVGTVDAILYLLSFTVELFDMASSDEEETGDDEDYEDNIYTNPGSAEGTQLLIHCLVDSTRLPPHPLVIQGITRLFNALSAALVLPGDVYVQVAIALSRGLETEAAFTIATQCLVKMSKSVIQYSDLADRQELVEMLGRSCQHIRPNQTESAQGDLLETAFRLTNGISNADFSSFCNAILTSLTHRLQSATSSEAGTGIVLVGRALGGIEDMGQRHALLEQLWPLTHASINQHSATTSFREKAIQFFSSGVVSTENVDVRYVEAVIAHAVQWLPLGVSASILRCLSVATENPTARGSHVFHASLYQALPTIIGAVLQRLQFDPALPDTQLYTRLDTLFADESRTELIAPEVVELFAFLRKVARLSTKGDADASTTIYVMACRLAVLLLEVDHQVQDICDAACDFFLDVFAHSQLANAPELQGLEAAILRAVLGYMGPKRVSYRTRSLWLFLHHLLHRFPPMSRDRFRTALPVVLSSQQLLPTPLSPEQAQRVAHDLLRFDNRHQFVRFLTKMAS</sequence>
<comment type="similarity">
    <text evidence="2">Belongs to the importin beta family.</text>
</comment>
<keyword evidence="3" id="KW-0813">Transport</keyword>
<comment type="caution">
    <text evidence="6">The sequence shown here is derived from an EMBL/GenBank/DDBJ whole genome shotgun (WGS) entry which is preliminary data.</text>
</comment>
<dbReference type="OrthoDB" id="435593at2759"/>
<gene>
    <name evidence="6" type="ORF">Poli38472_003261</name>
</gene>
<dbReference type="InterPro" id="IPR001494">
    <property type="entry name" value="Importin-beta_N"/>
</dbReference>
<evidence type="ECO:0000313" key="6">
    <source>
        <dbReference type="EMBL" id="TMW57336.1"/>
    </source>
</evidence>
<name>A0A8K1C675_PYTOL</name>
<dbReference type="GO" id="GO:0006606">
    <property type="term" value="P:protein import into nucleus"/>
    <property type="evidence" value="ECO:0007669"/>
    <property type="project" value="TreeGrafter"/>
</dbReference>
<dbReference type="AlphaFoldDB" id="A0A8K1C675"/>
<dbReference type="SMART" id="SM00913">
    <property type="entry name" value="IBN_N"/>
    <property type="match status" value="1"/>
</dbReference>